<keyword evidence="4" id="KW-1185">Reference proteome</keyword>
<feature type="chain" id="PRO_5038434875" evidence="2">
    <location>
        <begin position="27"/>
        <end position="88"/>
    </location>
</feature>
<dbReference type="EMBL" id="FOHU01000001">
    <property type="protein sequence ID" value="SES64401.1"/>
    <property type="molecule type" value="Genomic_DNA"/>
</dbReference>
<evidence type="ECO:0000313" key="4">
    <source>
        <dbReference type="Proteomes" id="UP000199568"/>
    </source>
</evidence>
<organism evidence="3 4">
    <name type="scientific">Natronincola peptidivorans</name>
    <dbReference type="NCBI Taxonomy" id="426128"/>
    <lineage>
        <taxon>Bacteria</taxon>
        <taxon>Bacillati</taxon>
        <taxon>Bacillota</taxon>
        <taxon>Clostridia</taxon>
        <taxon>Peptostreptococcales</taxon>
        <taxon>Natronincolaceae</taxon>
        <taxon>Natronincola</taxon>
    </lineage>
</organism>
<feature type="signal peptide" evidence="2">
    <location>
        <begin position="1"/>
        <end position="26"/>
    </location>
</feature>
<dbReference type="STRING" id="426128.SAMN05660297_00062"/>
<evidence type="ECO:0000313" key="3">
    <source>
        <dbReference type="EMBL" id="SES64401.1"/>
    </source>
</evidence>
<protein>
    <submittedName>
        <fullName evidence="3">Uncharacterized protein</fullName>
    </submittedName>
</protein>
<feature type="compositionally biased region" description="Basic and acidic residues" evidence="1">
    <location>
        <begin position="58"/>
        <end position="75"/>
    </location>
</feature>
<dbReference type="PROSITE" id="PS51257">
    <property type="entry name" value="PROKAR_LIPOPROTEIN"/>
    <property type="match status" value="1"/>
</dbReference>
<feature type="region of interest" description="Disordered" evidence="1">
    <location>
        <begin position="24"/>
        <end position="88"/>
    </location>
</feature>
<dbReference type="Proteomes" id="UP000199568">
    <property type="component" value="Unassembled WGS sequence"/>
</dbReference>
<dbReference type="OrthoDB" id="1692841at2"/>
<dbReference type="RefSeq" id="WP_090437703.1">
    <property type="nucleotide sequence ID" value="NZ_FOHU01000001.1"/>
</dbReference>
<reference evidence="3 4" key="1">
    <citation type="submission" date="2016-10" db="EMBL/GenBank/DDBJ databases">
        <authorList>
            <person name="de Groot N.N."/>
        </authorList>
    </citation>
    <scope>NUCLEOTIDE SEQUENCE [LARGE SCALE GENOMIC DNA]</scope>
    <source>
        <strain evidence="3 4">DSM 18979</strain>
    </source>
</reference>
<gene>
    <name evidence="3" type="ORF">SAMN05660297_00062</name>
</gene>
<accession>A0A1H9Y685</accession>
<sequence length="88" mass="9667">MKNKKLLLTICIFLILAMTISGCRPAERPVPDPVPQETQPGVRDPVAPAPGQPAEPITPREPREAIPEGDVRTPEEDPTVPRDMPPRQ</sequence>
<evidence type="ECO:0000256" key="2">
    <source>
        <dbReference type="SAM" id="SignalP"/>
    </source>
</evidence>
<evidence type="ECO:0000256" key="1">
    <source>
        <dbReference type="SAM" id="MobiDB-lite"/>
    </source>
</evidence>
<proteinExistence type="predicted"/>
<name>A0A1H9Y685_9FIRM</name>
<dbReference type="AlphaFoldDB" id="A0A1H9Y685"/>
<keyword evidence="2" id="KW-0732">Signal</keyword>